<feature type="domain" description="Carboxylesterase type B" evidence="1">
    <location>
        <begin position="7"/>
        <end position="457"/>
    </location>
</feature>
<dbReference type="InterPro" id="IPR019819">
    <property type="entry name" value="Carboxylesterase_B_CS"/>
</dbReference>
<dbReference type="InterPro" id="IPR029058">
    <property type="entry name" value="AB_hydrolase_fold"/>
</dbReference>
<evidence type="ECO:0000313" key="3">
    <source>
        <dbReference type="Proteomes" id="UP001164693"/>
    </source>
</evidence>
<dbReference type="InterPro" id="IPR002018">
    <property type="entry name" value="CarbesteraseB"/>
</dbReference>
<gene>
    <name evidence="2" type="ORF">M6B22_09780</name>
</gene>
<dbReference type="PANTHER" id="PTHR11559">
    <property type="entry name" value="CARBOXYLESTERASE"/>
    <property type="match status" value="1"/>
</dbReference>
<dbReference type="RefSeq" id="WP_269445568.1">
    <property type="nucleotide sequence ID" value="NZ_CP097463.1"/>
</dbReference>
<dbReference type="SUPFAM" id="SSF53474">
    <property type="entry name" value="alpha/beta-Hydrolases"/>
    <property type="match status" value="1"/>
</dbReference>
<dbReference type="EMBL" id="CP097463">
    <property type="protein sequence ID" value="WAX59027.1"/>
    <property type="molecule type" value="Genomic_DNA"/>
</dbReference>
<dbReference type="Proteomes" id="UP001164693">
    <property type="component" value="Chromosome"/>
</dbReference>
<reference evidence="2" key="1">
    <citation type="submission" date="2022-05" db="EMBL/GenBank/DDBJ databases">
        <title>Jatrophihabitans sp. SB3-54 whole genome sequence.</title>
        <authorList>
            <person name="Suh M.K."/>
            <person name="Eom M.K."/>
            <person name="Kim J.S."/>
            <person name="Kim H.S."/>
            <person name="Do H.E."/>
            <person name="Shin Y.K."/>
            <person name="Lee J.-S."/>
        </authorList>
    </citation>
    <scope>NUCLEOTIDE SEQUENCE</scope>
    <source>
        <strain evidence="2">SB3-54</strain>
    </source>
</reference>
<keyword evidence="3" id="KW-1185">Reference proteome</keyword>
<name>A0ABY7K683_9ACTN</name>
<dbReference type="InterPro" id="IPR050309">
    <property type="entry name" value="Type-B_Carboxylest/Lipase"/>
</dbReference>
<dbReference type="PROSITE" id="PS00941">
    <property type="entry name" value="CARBOXYLESTERASE_B_2"/>
    <property type="match status" value="1"/>
</dbReference>
<dbReference type="Gene3D" id="3.40.50.1820">
    <property type="entry name" value="alpha/beta hydrolase"/>
    <property type="match status" value="1"/>
</dbReference>
<evidence type="ECO:0000259" key="1">
    <source>
        <dbReference type="Pfam" id="PF00135"/>
    </source>
</evidence>
<sequence length="497" mass="52716">MDVEAVIPQGRIRGRRAAGVRSFFAIPYAAPPYGAHRFRAPQPPARWSDIRDCTTYGPTALKPPQPDVFEELLPDPDIAGEDCLTVNVWTPDDATDLPVLVWVHGGGYLTGSGAVPIYDGTAFARDGVVCVTLNYRLGVDGFAQLPNRPPNRGLLDVIAALEWVRENIAALGGDPTRVTLAGQSAGAMAVTTLLSMPRAQGLFVRVIAESGAGNHALTVHTAEHVTAALCRDLQVAPEADALAAVPMAALMAAVDALIARLPTDPDPRWDEVRQKAMVFQPVIDGSTLPALPIEGLQAGVGADLDLLTGTNTDEFTLWAVPTGLADALDDDALAGLLAALGADPPTAIEAYAAEGIGKSAALLYCDVMTDSAFWLPAIRAAEARSAGPGRTFIYEFTWPSPLYDGRLGATHALEVAFAFDNLSVDWARPLRGAHAPQSLADDLHGAFVAFIRDGDPGWSPYAQTREVGTFGAVRGVSIDPRARRRQTWAHGSLDAKR</sequence>
<accession>A0ABY7K683</accession>
<proteinExistence type="predicted"/>
<evidence type="ECO:0000313" key="2">
    <source>
        <dbReference type="EMBL" id="WAX59027.1"/>
    </source>
</evidence>
<protein>
    <submittedName>
        <fullName evidence="2">Carboxylesterase family protein</fullName>
    </submittedName>
</protein>
<dbReference type="Pfam" id="PF00135">
    <property type="entry name" value="COesterase"/>
    <property type="match status" value="1"/>
</dbReference>
<organism evidence="2 3">
    <name type="scientific">Jatrophihabitans cynanchi</name>
    <dbReference type="NCBI Taxonomy" id="2944128"/>
    <lineage>
        <taxon>Bacteria</taxon>
        <taxon>Bacillati</taxon>
        <taxon>Actinomycetota</taxon>
        <taxon>Actinomycetes</taxon>
        <taxon>Jatrophihabitantales</taxon>
        <taxon>Jatrophihabitantaceae</taxon>
        <taxon>Jatrophihabitans</taxon>
    </lineage>
</organism>